<evidence type="ECO:0000313" key="3">
    <source>
        <dbReference type="Proteomes" id="UP001597012"/>
    </source>
</evidence>
<feature type="domain" description="UspA" evidence="1">
    <location>
        <begin position="1"/>
        <end position="146"/>
    </location>
</feature>
<evidence type="ECO:0000259" key="1">
    <source>
        <dbReference type="Pfam" id="PF00582"/>
    </source>
</evidence>
<dbReference type="EMBL" id="JBHTHY010000006">
    <property type="protein sequence ID" value="MFD0797924.1"/>
    <property type="molecule type" value="Genomic_DNA"/>
</dbReference>
<dbReference type="Pfam" id="PF00582">
    <property type="entry name" value="Usp"/>
    <property type="match status" value="1"/>
</dbReference>
<accession>A0ABW3B5S8</accession>
<dbReference type="InterPro" id="IPR014729">
    <property type="entry name" value="Rossmann-like_a/b/a_fold"/>
</dbReference>
<dbReference type="InterPro" id="IPR006016">
    <property type="entry name" value="UspA"/>
</dbReference>
<reference evidence="3" key="1">
    <citation type="journal article" date="2019" name="Int. J. Syst. Evol. Microbiol.">
        <title>The Global Catalogue of Microorganisms (GCM) 10K type strain sequencing project: providing services to taxonomists for standard genome sequencing and annotation.</title>
        <authorList>
            <consortium name="The Broad Institute Genomics Platform"/>
            <consortium name="The Broad Institute Genome Sequencing Center for Infectious Disease"/>
            <person name="Wu L."/>
            <person name="Ma J."/>
        </authorList>
    </citation>
    <scope>NUCLEOTIDE SEQUENCE [LARGE SCALE GENOMIC DNA]</scope>
    <source>
        <strain evidence="3">CCUG 61948</strain>
    </source>
</reference>
<dbReference type="Gene3D" id="3.40.50.620">
    <property type="entry name" value="HUPs"/>
    <property type="match status" value="2"/>
</dbReference>
<proteinExistence type="predicted"/>
<name>A0ABW3B5S8_9FLAO</name>
<organism evidence="2 3">
    <name type="scientific">Maribacter chungangensis</name>
    <dbReference type="NCBI Taxonomy" id="1069117"/>
    <lineage>
        <taxon>Bacteria</taxon>
        <taxon>Pseudomonadati</taxon>
        <taxon>Bacteroidota</taxon>
        <taxon>Flavobacteriia</taxon>
        <taxon>Flavobacteriales</taxon>
        <taxon>Flavobacteriaceae</taxon>
        <taxon>Maribacter</taxon>
    </lineage>
</organism>
<protein>
    <submittedName>
        <fullName evidence="2">Universal stress protein</fullName>
    </submittedName>
</protein>
<evidence type="ECO:0000313" key="2">
    <source>
        <dbReference type="EMBL" id="MFD0797924.1"/>
    </source>
</evidence>
<dbReference type="CDD" id="cd00293">
    <property type="entry name" value="USP-like"/>
    <property type="match status" value="1"/>
</dbReference>
<dbReference type="SUPFAM" id="SSF52402">
    <property type="entry name" value="Adenine nucleotide alpha hydrolases-like"/>
    <property type="match status" value="2"/>
</dbReference>
<dbReference type="RefSeq" id="WP_379934415.1">
    <property type="nucleotide sequence ID" value="NZ_JBHTHY010000006.1"/>
</dbReference>
<comment type="caution">
    <text evidence="2">The sequence shown here is derived from an EMBL/GenBank/DDBJ whole genome shotgun (WGS) entry which is preliminary data.</text>
</comment>
<gene>
    <name evidence="2" type="ORF">ACFQZJ_10660</name>
</gene>
<dbReference type="Proteomes" id="UP001597012">
    <property type="component" value="Unassembled WGS sequence"/>
</dbReference>
<sequence length="284" mass="32322">MKNILVATDFSNNAYASLFYATKLFKSEVCTFYLLNTYNEFTPIQGKTGGLLGRKKHLEHVKKESETRLNETSHRIVLDNSNDLHHFETRSAEGSLIKIIKEEIAQKKIDFIVMGNKGFTQTADVFFGSNTIQVVQALNSCPVFAIPGEMDFKAPKDIAFVTDYKTGCHPSTLAPLLFVASLSNAAIHVMHINERQHLSAEQENNRILLEECLANVEHSFHNMYDFDDKAKVIETFLDTMKIDLYAMVNRKKSLFERLSREPVIKDVSMYSDVPFLILPDESEK</sequence>
<keyword evidence="3" id="KW-1185">Reference proteome</keyword>